<name>A0ABX5E1Y7_NONUL</name>
<evidence type="ECO:0000256" key="4">
    <source>
        <dbReference type="ARBA" id="ARBA00023136"/>
    </source>
</evidence>
<dbReference type="EMBL" id="PVNA01000005">
    <property type="protein sequence ID" value="PRX12730.1"/>
    <property type="molecule type" value="Genomic_DNA"/>
</dbReference>
<reference evidence="7 8" key="1">
    <citation type="submission" date="2018-03" db="EMBL/GenBank/DDBJ databases">
        <title>Genomic Encyclopedia of Archaeal and Bacterial Type Strains, Phase II (KMG-II): from individual species to whole genera.</title>
        <authorList>
            <person name="Goeker M."/>
        </authorList>
    </citation>
    <scope>NUCLEOTIDE SEQUENCE [LARGE SCALE GENOMIC DNA]</scope>
    <source>
        <strain evidence="7 8">DSM 22727</strain>
    </source>
</reference>
<keyword evidence="4" id="KW-0472">Membrane</keyword>
<keyword evidence="5" id="KW-0732">Signal</keyword>
<evidence type="ECO:0000256" key="3">
    <source>
        <dbReference type="ARBA" id="ARBA00022989"/>
    </source>
</evidence>
<feature type="chain" id="PRO_5046404658" evidence="5">
    <location>
        <begin position="23"/>
        <end position="1471"/>
    </location>
</feature>
<dbReference type="InterPro" id="IPR007452">
    <property type="entry name" value="TamB_C"/>
</dbReference>
<feature type="domain" description="Translocation and assembly module TamB C-terminal" evidence="6">
    <location>
        <begin position="1006"/>
        <end position="1434"/>
    </location>
</feature>
<dbReference type="Proteomes" id="UP000239997">
    <property type="component" value="Unassembled WGS sequence"/>
</dbReference>
<accession>A0ABX5E1Y7</accession>
<evidence type="ECO:0000256" key="2">
    <source>
        <dbReference type="ARBA" id="ARBA00022692"/>
    </source>
</evidence>
<gene>
    <name evidence="7" type="ORF">LY02_02382</name>
</gene>
<evidence type="ECO:0000256" key="5">
    <source>
        <dbReference type="SAM" id="SignalP"/>
    </source>
</evidence>
<feature type="signal peptide" evidence="5">
    <location>
        <begin position="1"/>
        <end position="22"/>
    </location>
</feature>
<comment type="caution">
    <text evidence="7">The sequence shown here is derived from an EMBL/GenBank/DDBJ whole genome shotgun (WGS) entry which is preliminary data.</text>
</comment>
<keyword evidence="2" id="KW-0812">Transmembrane</keyword>
<keyword evidence="3" id="KW-1133">Transmembrane helix</keyword>
<evidence type="ECO:0000256" key="1">
    <source>
        <dbReference type="ARBA" id="ARBA00004167"/>
    </source>
</evidence>
<comment type="subcellular location">
    <subcellularLocation>
        <location evidence="1">Membrane</location>
        <topology evidence="1">Single-pass membrane protein</topology>
    </subcellularLocation>
</comment>
<dbReference type="Pfam" id="PF04357">
    <property type="entry name" value="TamB"/>
    <property type="match status" value="1"/>
</dbReference>
<protein>
    <submittedName>
        <fullName evidence="7">Uncharacterized protein DUF490</fullName>
    </submittedName>
</protein>
<evidence type="ECO:0000259" key="6">
    <source>
        <dbReference type="Pfam" id="PF04357"/>
    </source>
</evidence>
<organism evidence="7 8">
    <name type="scientific">Nonlabens ulvanivorans</name>
    <name type="common">Persicivirga ulvanivorans</name>
    <dbReference type="NCBI Taxonomy" id="906888"/>
    <lineage>
        <taxon>Bacteria</taxon>
        <taxon>Pseudomonadati</taxon>
        <taxon>Bacteroidota</taxon>
        <taxon>Flavobacteriia</taxon>
        <taxon>Flavobacteriales</taxon>
        <taxon>Flavobacteriaceae</taxon>
        <taxon>Nonlabens</taxon>
    </lineage>
</organism>
<proteinExistence type="predicted"/>
<evidence type="ECO:0000313" key="7">
    <source>
        <dbReference type="EMBL" id="PRX12730.1"/>
    </source>
</evidence>
<keyword evidence="8" id="KW-1185">Reference proteome</keyword>
<sequence length="1471" mass="163469">MLLVLFIILVIAFSFPSVQTKAAQWTTTYLNDSYDTDISIDKIHVSYSGNVSLENALALDHRKDTVIFVRNLETSIVSFSDLFNGQPDLGSVELDGLYLNIHRYKEDARDNLSLFIDKFGSSESSSNAPFILEASELNVTNSHIIVFDETIKYPESFNARNLNMVASDFKIDGGVITASIENSDFLMHTGVMKEENGVTDLIVKNLKSNFTYTSSQIHIADLYIETAGSKLEGDLKLNYQNNNFSDFTNKVDWDFQIDESIIATNELRLFYNEIVKNETVELSGHMTGILNDFNVDQMKARALNDISIDGDMHFVNVVDNLDEFYIEGDFNQLRVSNKDLKAFLPNILGKSLPVEVDALGTVNAQGYASVNANTVVSRLKGTSRKGAFDTDLVLTNIQSTQPGYKGKVQVTDLDIGSLLGVSSLGKTTLNLIVDGKGFNPDQLNTNINGGVINLEYNGYVYRNIKVNGTLKKPLFDGSLSINDPNIKMTFDGLADLSQETNKYDFKASIEYADLNAINIFKRDSTAILKGDIVMAMQGTTINDAYGFVEFKDASYKNDNKEYVFEDFKVVSSFDEDVRKITINSPDIIEGELSGKFKLEEIPELFKNAIGNVYTNYRSETVTKDQYLDYEFQIYDKIVDLVFPDIALGENTTLKGQVASNEAQFKMTFRTPEIKLFDDIKLDKVNVQINNQNPLFNTYIKIDNVKNGVYDVNDFKLINVTNKDTLFFRTEFASEKRESDKYNLSFYHTVNDSSQSVVGIRKSDIKFQGKKWFLNNDDKEVQLTFDHDFKKISLDTLVFKHSKEFITLAGDVSGKDNKALHLDFKDVRISSLTSPIDSLKMKGLINGSLELNQSNGKYAPTSDFTVSDFEVNDTPLGDFELVIAGNENLTQYKVNAQLKDDVQRTLWANGTVNTAGDQSKINVDFNFNEFNLVALSPLGGEVLDNMRGFATGEIGLTGLLVEPNLSGGLVIKDGGLNIPYLNTDFDLAQNSEITVSTDLFDFNTIELTDTKYGTKGTLSGVIKHKNFGFWELGLNLSSDRLLVLDTGLTPESLYYGTAFIDGTASISGPTDKLFIDVNATTGEDTIFKVPLNDAESIGDNSVIYFLSPEEKEARVSGEDIQIKDISGLELRFNLKVTPAAEVEITVDQENGSYLRGSGAGNLLLEINTLGKFNMYGDFIVYDGIYNFKYAGIVNKEFTIQPGGTVDWNGSPTEANIDVSATYKTQANPAILLDNPNINSQIPVEVITKLEGNLSYFDPEFEIKFPNANSVVSSELQYRLEDKAQRYLQAMSLITGGTFYNPNSIGQNAVTGNLVESLSGIVNDLVGNRDGDIQFGVNYEASERNPNSDLQRSDRFGVTVTTQITDRVLINGKLGVPVGSTSATERAVIGNVEIEFLLNKDGSLRLKIFNREDNLQQIGDISGYAQGIGLSWSVDFDTLKELYQKIFNKKLEIEKQQPKQSASTTLNNGPVKF</sequence>
<evidence type="ECO:0000313" key="8">
    <source>
        <dbReference type="Proteomes" id="UP000239997"/>
    </source>
</evidence>